<keyword evidence="6" id="KW-0675">Receptor</keyword>
<accession>A0A7C2RNF3</accession>
<dbReference type="Gene3D" id="2.40.170.20">
    <property type="entry name" value="TonB-dependent receptor, beta-barrel domain"/>
    <property type="match status" value="1"/>
</dbReference>
<dbReference type="AlphaFoldDB" id="A0A7C2RNF3"/>
<feature type="chain" id="PRO_5028098798" evidence="4">
    <location>
        <begin position="23"/>
        <end position="760"/>
    </location>
</feature>
<dbReference type="InterPro" id="IPR041700">
    <property type="entry name" value="OMP_b-brl_3"/>
</dbReference>
<dbReference type="Gene3D" id="2.60.40.1120">
    <property type="entry name" value="Carboxypeptidase-like, regulatory domain"/>
    <property type="match status" value="1"/>
</dbReference>
<dbReference type="PANTHER" id="PTHR40980">
    <property type="entry name" value="PLUG DOMAIN-CONTAINING PROTEIN"/>
    <property type="match status" value="1"/>
</dbReference>
<evidence type="ECO:0000256" key="3">
    <source>
        <dbReference type="ARBA" id="ARBA00023237"/>
    </source>
</evidence>
<dbReference type="SUPFAM" id="SSF49464">
    <property type="entry name" value="Carboxypeptidase regulatory domain-like"/>
    <property type="match status" value="1"/>
</dbReference>
<reference evidence="6" key="1">
    <citation type="journal article" date="2020" name="mSystems">
        <title>Genome- and Community-Level Interaction Insights into Carbon Utilization and Element Cycling Functions of Hydrothermarchaeota in Hydrothermal Sediment.</title>
        <authorList>
            <person name="Zhou Z."/>
            <person name="Liu Y."/>
            <person name="Xu W."/>
            <person name="Pan J."/>
            <person name="Luo Z.H."/>
            <person name="Li M."/>
        </authorList>
    </citation>
    <scope>NUCLEOTIDE SEQUENCE [LARGE SCALE GENOMIC DNA]</scope>
    <source>
        <strain evidence="6">SpSt-1235</strain>
    </source>
</reference>
<feature type="signal peptide" evidence="4">
    <location>
        <begin position="1"/>
        <end position="22"/>
    </location>
</feature>
<evidence type="ECO:0000256" key="4">
    <source>
        <dbReference type="SAM" id="SignalP"/>
    </source>
</evidence>
<evidence type="ECO:0000259" key="5">
    <source>
        <dbReference type="Pfam" id="PF14905"/>
    </source>
</evidence>
<comment type="subcellular location">
    <subcellularLocation>
        <location evidence="1">Cell outer membrane</location>
    </subcellularLocation>
</comment>
<proteinExistence type="predicted"/>
<protein>
    <submittedName>
        <fullName evidence="6">TonB-dependent receptor</fullName>
    </submittedName>
</protein>
<evidence type="ECO:0000256" key="2">
    <source>
        <dbReference type="ARBA" id="ARBA00023136"/>
    </source>
</evidence>
<dbReference type="PANTHER" id="PTHR40980:SF4">
    <property type="entry name" value="TONB-DEPENDENT RECEPTOR-LIKE BETA-BARREL DOMAIN-CONTAINING PROTEIN"/>
    <property type="match status" value="1"/>
</dbReference>
<dbReference type="GO" id="GO:0009279">
    <property type="term" value="C:cell outer membrane"/>
    <property type="evidence" value="ECO:0007669"/>
    <property type="project" value="UniProtKB-SubCell"/>
</dbReference>
<comment type="caution">
    <text evidence="6">The sequence shown here is derived from an EMBL/GenBank/DDBJ whole genome shotgun (WGS) entry which is preliminary data.</text>
</comment>
<keyword evidence="3" id="KW-0998">Cell outer membrane</keyword>
<evidence type="ECO:0000313" key="6">
    <source>
        <dbReference type="EMBL" id="HER40956.1"/>
    </source>
</evidence>
<dbReference type="InterPro" id="IPR008969">
    <property type="entry name" value="CarboxyPept-like_regulatory"/>
</dbReference>
<feature type="non-terminal residue" evidence="6">
    <location>
        <position position="760"/>
    </location>
</feature>
<keyword evidence="4" id="KW-0732">Signal</keyword>
<keyword evidence="2" id="KW-0472">Membrane</keyword>
<dbReference type="Pfam" id="PF13715">
    <property type="entry name" value="CarbopepD_reg_2"/>
    <property type="match status" value="1"/>
</dbReference>
<dbReference type="Proteomes" id="UP000885753">
    <property type="component" value="Unassembled WGS sequence"/>
</dbReference>
<evidence type="ECO:0000256" key="1">
    <source>
        <dbReference type="ARBA" id="ARBA00004442"/>
    </source>
</evidence>
<gene>
    <name evidence="6" type="ORF">ENO10_07030</name>
</gene>
<sequence>MIKKYCLPIFTLIFLASSAATAQNSVEGKVVDSTDKPVAFANVILLNATDSTTVYKGAVSGENGNFSFEKIVSNDYLLKVSFVGFKEYLAQINVSEDENIGKISLKETAANLDEVSINYKNPSVERKVDRLVFKVENTTLSSGNSWDILKKTPGVIMANNTLQVRNQGVEVYINDRKVQLSASELQTLLENYSAENIKSVEVITNPPARYDAEGGSILNIVTTSAISPGYKGSVNAGWTQAIFPKYTFGTSHYQKSENLNLFANYSFSPRKEFKNDFSYINFRDNTGILSRWETDFERTTRSKAHNANLMLDYYVDDRNTLSFSANALYSPNKTFDNEVDTQIYNPNSEDSSFYTNSGLETDQANIGMDLQFTHKLKKPGAQLSAKAHYTHYEQNRDQNVFTRYFNYSEDPVDDNRFFTDAQQEINIMTGQLDYSTPWGSTSFESGVKASFIDSESGIDFYDVSNGTEQFNPALSDNFLYDEAIYAGYLSLAKDWDSWSVKGGLRGEYTDRQGESVSMDETDSREYFELFPTFYLMHTFSPKHSMTFDYSRRIQRPRYESLNPFRYFLNENNFNAGNPDLKAAISNNFNLNYTFKNEYFFDLYYRDNGGVPNTLSFQDNTDRYIMSKSVNMLESSSYGLDISHGRSVTNWWYAYIYTSFFHEEQTFLALESGNIEVTNEIDGFYGSLYNSLILSKDGTFTGELSLTYISDWLSGSYYLDPMTTLSVGLRKTLWNNRAELTLNIEDALDETNTWMRSRYLN</sequence>
<name>A0A7C2RNF3_9FLAO</name>
<dbReference type="SUPFAM" id="SSF56935">
    <property type="entry name" value="Porins"/>
    <property type="match status" value="1"/>
</dbReference>
<dbReference type="InterPro" id="IPR036942">
    <property type="entry name" value="Beta-barrel_TonB_sf"/>
</dbReference>
<organism evidence="6">
    <name type="scientific">Salinimicrobium catena</name>
    <dbReference type="NCBI Taxonomy" id="390640"/>
    <lineage>
        <taxon>Bacteria</taxon>
        <taxon>Pseudomonadati</taxon>
        <taxon>Bacteroidota</taxon>
        <taxon>Flavobacteriia</taxon>
        <taxon>Flavobacteriales</taxon>
        <taxon>Flavobacteriaceae</taxon>
        <taxon>Salinimicrobium</taxon>
    </lineage>
</organism>
<dbReference type="EMBL" id="DSEE01000507">
    <property type="protein sequence ID" value="HER40956.1"/>
    <property type="molecule type" value="Genomic_DNA"/>
</dbReference>
<dbReference type="Pfam" id="PF14905">
    <property type="entry name" value="OMP_b-brl_3"/>
    <property type="match status" value="1"/>
</dbReference>
<feature type="domain" description="Outer membrane protein beta-barrel" evidence="5">
    <location>
        <begin position="374"/>
        <end position="758"/>
    </location>
</feature>